<dbReference type="OrthoDB" id="18679at2759"/>
<feature type="coiled-coil region" evidence="1">
    <location>
        <begin position="65"/>
        <end position="104"/>
    </location>
</feature>
<dbReference type="GeneID" id="14875930"/>
<feature type="compositionally biased region" description="Basic residues" evidence="2">
    <location>
        <begin position="210"/>
        <end position="219"/>
    </location>
</feature>
<dbReference type="OMA" id="KFLFRNT"/>
<sequence length="219" mass="25531">MENIKQTIDQGVQELGCEDDSGTITDYIFGIVADNDTSDSDKKESLFEFMTSITAATEQHCNELIEKLIVLFNDTKKQKQQEEKELLEIIKKQQELKIKQVTSEEIIIDDESSSNRLSKEEQRRRDLIISRYDETEELDENGDIIYTDNTDKKKEELTKTVSSLGANVNTKRIVDAEKEKRERSKVDHQKKVQRDKDALAKQKKDEEKKKTTKKEKRRL</sequence>
<reference evidence="4" key="1">
    <citation type="journal article" date="2011" name="Genome Res.">
        <title>Phylogeny-wide analysis of social amoeba genomes highlights ancient origins for complex intercellular communication.</title>
        <authorList>
            <person name="Heidel A.J."/>
            <person name="Lawal H.M."/>
            <person name="Felder M."/>
            <person name="Schilde C."/>
            <person name="Helps N.R."/>
            <person name="Tunggal B."/>
            <person name="Rivero F."/>
            <person name="John U."/>
            <person name="Schleicher M."/>
            <person name="Eichinger L."/>
            <person name="Platzer M."/>
            <person name="Noegel A.A."/>
            <person name="Schaap P."/>
            <person name="Gloeckner G."/>
        </authorList>
    </citation>
    <scope>NUCLEOTIDE SEQUENCE [LARGE SCALE GENOMIC DNA]</scope>
    <source>
        <strain evidence="4">SH3</strain>
    </source>
</reference>
<evidence type="ECO:0000256" key="2">
    <source>
        <dbReference type="SAM" id="MobiDB-lite"/>
    </source>
</evidence>
<keyword evidence="1" id="KW-0175">Coiled coil</keyword>
<keyword evidence="4" id="KW-1185">Reference proteome</keyword>
<gene>
    <name evidence="3" type="ORF">DFA_06588</name>
</gene>
<name>F4PJF2_CACFS</name>
<evidence type="ECO:0008006" key="5">
    <source>
        <dbReference type="Google" id="ProtNLM"/>
    </source>
</evidence>
<dbReference type="PANTHER" id="PTHR31684:SF2">
    <property type="entry name" value="COILED-COIL DOMAIN-CONTAINING PROTEIN 43"/>
    <property type="match status" value="1"/>
</dbReference>
<dbReference type="Proteomes" id="UP000007797">
    <property type="component" value="Unassembled WGS sequence"/>
</dbReference>
<dbReference type="RefSeq" id="XP_004362289.1">
    <property type="nucleotide sequence ID" value="XM_004362232.1"/>
</dbReference>
<evidence type="ECO:0000313" key="4">
    <source>
        <dbReference type="Proteomes" id="UP000007797"/>
    </source>
</evidence>
<accession>F4PJF2</accession>
<evidence type="ECO:0000313" key="3">
    <source>
        <dbReference type="EMBL" id="EGG24438.1"/>
    </source>
</evidence>
<dbReference type="InterPro" id="IPR037666">
    <property type="entry name" value="CCDC43"/>
</dbReference>
<organism evidence="3 4">
    <name type="scientific">Cavenderia fasciculata</name>
    <name type="common">Slime mold</name>
    <name type="synonym">Dictyostelium fasciculatum</name>
    <dbReference type="NCBI Taxonomy" id="261658"/>
    <lineage>
        <taxon>Eukaryota</taxon>
        <taxon>Amoebozoa</taxon>
        <taxon>Evosea</taxon>
        <taxon>Eumycetozoa</taxon>
        <taxon>Dictyostelia</taxon>
        <taxon>Acytosteliales</taxon>
        <taxon>Cavenderiaceae</taxon>
        <taxon>Cavenderia</taxon>
    </lineage>
</organism>
<feature type="compositionally biased region" description="Basic and acidic residues" evidence="2">
    <location>
        <begin position="172"/>
        <end position="209"/>
    </location>
</feature>
<dbReference type="PANTHER" id="PTHR31684">
    <property type="entry name" value="COILED-COIL DOMAIN-CONTAINING PROTEIN 43"/>
    <property type="match status" value="1"/>
</dbReference>
<dbReference type="AlphaFoldDB" id="F4PJF2"/>
<dbReference type="EMBL" id="GL883007">
    <property type="protein sequence ID" value="EGG24438.1"/>
    <property type="molecule type" value="Genomic_DNA"/>
</dbReference>
<dbReference type="KEGG" id="dfa:DFA_06588"/>
<protein>
    <recommendedName>
        <fullName evidence="5">Coiled-coil domain-containing protein 43</fullName>
    </recommendedName>
</protein>
<proteinExistence type="predicted"/>
<feature type="region of interest" description="Disordered" evidence="2">
    <location>
        <begin position="164"/>
        <end position="219"/>
    </location>
</feature>
<evidence type="ECO:0000256" key="1">
    <source>
        <dbReference type="SAM" id="Coils"/>
    </source>
</evidence>